<sequence length="168" mass="18892">MKKIIAFIVISLLLCGCASDKKSSLGAQISRSPKIQSITEAELESLADTEENYFILFCAGKDVTCQAIVEDTQKLKLSQPAAYYFFDLQDSIAACSTQDAKAAEQAIQDFLAFLDRYAITKIPTVHFYKGAKFIKSHNIEERENSAVLTEAEEQAWIEEFRNWMNSVE</sequence>
<dbReference type="EMBL" id="QRUP01000012">
    <property type="protein sequence ID" value="RGR73413.1"/>
    <property type="molecule type" value="Genomic_DNA"/>
</dbReference>
<evidence type="ECO:0008006" key="3">
    <source>
        <dbReference type="Google" id="ProtNLM"/>
    </source>
</evidence>
<organism evidence="1 2">
    <name type="scientific">Holdemania filiformis</name>
    <dbReference type="NCBI Taxonomy" id="61171"/>
    <lineage>
        <taxon>Bacteria</taxon>
        <taxon>Bacillati</taxon>
        <taxon>Bacillota</taxon>
        <taxon>Erysipelotrichia</taxon>
        <taxon>Erysipelotrichales</taxon>
        <taxon>Erysipelotrichaceae</taxon>
        <taxon>Holdemania</taxon>
    </lineage>
</organism>
<dbReference type="GeneID" id="83015813"/>
<dbReference type="Gene3D" id="3.40.30.10">
    <property type="entry name" value="Glutaredoxin"/>
    <property type="match status" value="1"/>
</dbReference>
<comment type="caution">
    <text evidence="1">The sequence shown here is derived from an EMBL/GenBank/DDBJ whole genome shotgun (WGS) entry which is preliminary data.</text>
</comment>
<reference evidence="1 2" key="1">
    <citation type="submission" date="2018-08" db="EMBL/GenBank/DDBJ databases">
        <title>A genome reference for cultivated species of the human gut microbiota.</title>
        <authorList>
            <person name="Zou Y."/>
            <person name="Xue W."/>
            <person name="Luo G."/>
        </authorList>
    </citation>
    <scope>NUCLEOTIDE SEQUENCE [LARGE SCALE GENOMIC DNA]</scope>
    <source>
        <strain evidence="1 2">AF24-29</strain>
    </source>
</reference>
<dbReference type="Proteomes" id="UP000284178">
    <property type="component" value="Unassembled WGS sequence"/>
</dbReference>
<dbReference type="InterPro" id="IPR036249">
    <property type="entry name" value="Thioredoxin-like_sf"/>
</dbReference>
<evidence type="ECO:0000313" key="2">
    <source>
        <dbReference type="Proteomes" id="UP000284178"/>
    </source>
</evidence>
<dbReference type="PROSITE" id="PS51257">
    <property type="entry name" value="PROKAR_LIPOPROTEIN"/>
    <property type="match status" value="1"/>
</dbReference>
<dbReference type="RefSeq" id="WP_117895175.1">
    <property type="nucleotide sequence ID" value="NZ_CABJCV010000012.1"/>
</dbReference>
<dbReference type="SUPFAM" id="SSF52833">
    <property type="entry name" value="Thioredoxin-like"/>
    <property type="match status" value="1"/>
</dbReference>
<accession>A0A412FZ08</accession>
<protein>
    <recommendedName>
        <fullName evidence="3">Thioredoxin</fullName>
    </recommendedName>
</protein>
<keyword evidence="2" id="KW-1185">Reference proteome</keyword>
<gene>
    <name evidence="1" type="ORF">DWY25_10430</name>
</gene>
<name>A0A412FZ08_9FIRM</name>
<dbReference type="AlphaFoldDB" id="A0A412FZ08"/>
<proteinExistence type="predicted"/>
<evidence type="ECO:0000313" key="1">
    <source>
        <dbReference type="EMBL" id="RGR73413.1"/>
    </source>
</evidence>